<proteinExistence type="predicted"/>
<evidence type="ECO:0000313" key="1">
    <source>
        <dbReference type="EMBL" id="KAF7832291.1"/>
    </source>
</evidence>
<comment type="caution">
    <text evidence="1">The sequence shown here is derived from an EMBL/GenBank/DDBJ whole genome shotgun (WGS) entry which is preliminary data.</text>
</comment>
<keyword evidence="2" id="KW-1185">Reference proteome</keyword>
<dbReference type="Proteomes" id="UP000634136">
    <property type="component" value="Unassembled WGS sequence"/>
</dbReference>
<reference evidence="1" key="1">
    <citation type="submission" date="2020-09" db="EMBL/GenBank/DDBJ databases">
        <title>Genome-Enabled Discovery of Anthraquinone Biosynthesis in Senna tora.</title>
        <authorList>
            <person name="Kang S.-H."/>
            <person name="Pandey R.P."/>
            <person name="Lee C.-M."/>
            <person name="Sim J.-S."/>
            <person name="Jeong J.-T."/>
            <person name="Choi B.-S."/>
            <person name="Jung M."/>
            <person name="Ginzburg D."/>
            <person name="Zhao K."/>
            <person name="Won S.Y."/>
            <person name="Oh T.-J."/>
            <person name="Yu Y."/>
            <person name="Kim N.-H."/>
            <person name="Lee O.R."/>
            <person name="Lee T.-H."/>
            <person name="Bashyal P."/>
            <person name="Kim T.-S."/>
            <person name="Lee W.-H."/>
            <person name="Kawkins C."/>
            <person name="Kim C.-K."/>
            <person name="Kim J.S."/>
            <person name="Ahn B.O."/>
            <person name="Rhee S.Y."/>
            <person name="Sohng J.K."/>
        </authorList>
    </citation>
    <scope>NUCLEOTIDE SEQUENCE</scope>
    <source>
        <tissue evidence="1">Leaf</tissue>
    </source>
</reference>
<name>A0A835C6Q2_9FABA</name>
<dbReference type="EMBL" id="JAAIUW010000005">
    <property type="protein sequence ID" value="KAF7832291.1"/>
    <property type="molecule type" value="Genomic_DNA"/>
</dbReference>
<organism evidence="1 2">
    <name type="scientific">Senna tora</name>
    <dbReference type="NCBI Taxonomy" id="362788"/>
    <lineage>
        <taxon>Eukaryota</taxon>
        <taxon>Viridiplantae</taxon>
        <taxon>Streptophyta</taxon>
        <taxon>Embryophyta</taxon>
        <taxon>Tracheophyta</taxon>
        <taxon>Spermatophyta</taxon>
        <taxon>Magnoliopsida</taxon>
        <taxon>eudicotyledons</taxon>
        <taxon>Gunneridae</taxon>
        <taxon>Pentapetalae</taxon>
        <taxon>rosids</taxon>
        <taxon>fabids</taxon>
        <taxon>Fabales</taxon>
        <taxon>Fabaceae</taxon>
        <taxon>Caesalpinioideae</taxon>
        <taxon>Cassia clade</taxon>
        <taxon>Senna</taxon>
    </lineage>
</organism>
<dbReference type="AlphaFoldDB" id="A0A835C6Q2"/>
<accession>A0A835C6Q2</accession>
<protein>
    <submittedName>
        <fullName evidence="1">Uncharacterized protein</fullName>
    </submittedName>
</protein>
<sequence length="39" mass="4099">MDSDRAWQKLARSVGCCVMEVCVDCGAAIMTDNNGSFGG</sequence>
<gene>
    <name evidence="1" type="ORF">G2W53_014624</name>
</gene>
<evidence type="ECO:0000313" key="2">
    <source>
        <dbReference type="Proteomes" id="UP000634136"/>
    </source>
</evidence>